<comment type="caution">
    <text evidence="1">The sequence shown here is derived from an EMBL/GenBank/DDBJ whole genome shotgun (WGS) entry which is preliminary data.</text>
</comment>
<dbReference type="EMBL" id="REGN01000800">
    <property type="protein sequence ID" value="RNA38941.1"/>
    <property type="molecule type" value="Genomic_DNA"/>
</dbReference>
<accession>A0A3M7SSV4</accession>
<organism evidence="1 2">
    <name type="scientific">Brachionus plicatilis</name>
    <name type="common">Marine rotifer</name>
    <name type="synonym">Brachionus muelleri</name>
    <dbReference type="NCBI Taxonomy" id="10195"/>
    <lineage>
        <taxon>Eukaryota</taxon>
        <taxon>Metazoa</taxon>
        <taxon>Spiralia</taxon>
        <taxon>Gnathifera</taxon>
        <taxon>Rotifera</taxon>
        <taxon>Eurotatoria</taxon>
        <taxon>Monogononta</taxon>
        <taxon>Pseudotrocha</taxon>
        <taxon>Ploima</taxon>
        <taxon>Brachionidae</taxon>
        <taxon>Brachionus</taxon>
    </lineage>
</organism>
<protein>
    <submittedName>
        <fullName evidence="1">Uncharacterized protein</fullName>
    </submittedName>
</protein>
<dbReference type="AlphaFoldDB" id="A0A3M7SSV4"/>
<sequence>MARLKPSVVRRNNANEQILIRCKKAFKDHEKDCIVDNARIHFTRVYDFPNTNCIYSEIRWAEGNSSL</sequence>
<name>A0A3M7SSV4_BRAPC</name>
<evidence type="ECO:0000313" key="2">
    <source>
        <dbReference type="Proteomes" id="UP000276133"/>
    </source>
</evidence>
<reference evidence="1 2" key="1">
    <citation type="journal article" date="2018" name="Sci. Rep.">
        <title>Genomic signatures of local adaptation to the degree of environmental predictability in rotifers.</title>
        <authorList>
            <person name="Franch-Gras L."/>
            <person name="Hahn C."/>
            <person name="Garcia-Roger E.M."/>
            <person name="Carmona M.J."/>
            <person name="Serra M."/>
            <person name="Gomez A."/>
        </authorList>
    </citation>
    <scope>NUCLEOTIDE SEQUENCE [LARGE SCALE GENOMIC DNA]</scope>
    <source>
        <strain evidence="1">HYR1</strain>
    </source>
</reference>
<keyword evidence="2" id="KW-1185">Reference proteome</keyword>
<dbReference type="Proteomes" id="UP000276133">
    <property type="component" value="Unassembled WGS sequence"/>
</dbReference>
<evidence type="ECO:0000313" key="1">
    <source>
        <dbReference type="EMBL" id="RNA38941.1"/>
    </source>
</evidence>
<gene>
    <name evidence="1" type="ORF">BpHYR1_008271</name>
</gene>
<proteinExistence type="predicted"/>